<dbReference type="AlphaFoldDB" id="X8CQ15"/>
<proteinExistence type="predicted"/>
<dbReference type="EMBL" id="JAOG01000001">
    <property type="protein sequence ID" value="EUA58482.1"/>
    <property type="molecule type" value="Genomic_DNA"/>
</dbReference>
<organism evidence="1 2">
    <name type="scientific">Mycobacterium intracellulare 1956</name>
    <dbReference type="NCBI Taxonomy" id="1299331"/>
    <lineage>
        <taxon>Bacteria</taxon>
        <taxon>Bacillati</taxon>
        <taxon>Actinomycetota</taxon>
        <taxon>Actinomycetes</taxon>
        <taxon>Mycobacteriales</taxon>
        <taxon>Mycobacteriaceae</taxon>
        <taxon>Mycobacterium</taxon>
        <taxon>Mycobacterium avium complex (MAC)</taxon>
    </lineage>
</organism>
<name>X8CQ15_MYCIT</name>
<evidence type="ECO:0000313" key="2">
    <source>
        <dbReference type="Proteomes" id="UP000020825"/>
    </source>
</evidence>
<evidence type="ECO:0000313" key="1">
    <source>
        <dbReference type="EMBL" id="EUA58482.1"/>
    </source>
</evidence>
<accession>X8CQ15</accession>
<gene>
    <name evidence="1" type="ORF">I550_1625</name>
</gene>
<dbReference type="Proteomes" id="UP000020825">
    <property type="component" value="Unassembled WGS sequence"/>
</dbReference>
<reference evidence="1 2" key="1">
    <citation type="submission" date="2013-12" db="EMBL/GenBank/DDBJ databases">
        <authorList>
            <person name="Zelazny A."/>
            <person name="Olivier K."/>
            <person name="Holland S."/>
            <person name="Lenaerts A."/>
            <person name="Ordway D."/>
            <person name="DeGroote M.A."/>
            <person name="Parker T."/>
            <person name="Sizemore C."/>
            <person name="Tallon L.J."/>
            <person name="Sadzewicz L.K."/>
            <person name="Sengamalay N."/>
            <person name="Fraser C.M."/>
            <person name="Hine E."/>
            <person name="Shefchek K.A."/>
            <person name="Das S.P."/>
            <person name="Tettelin H."/>
        </authorList>
    </citation>
    <scope>NUCLEOTIDE SEQUENCE [LARGE SCALE GENOMIC DNA]</scope>
    <source>
        <strain evidence="1 2">1956</strain>
    </source>
</reference>
<protein>
    <submittedName>
        <fullName evidence="1">Uncharacterized protein</fullName>
    </submittedName>
</protein>
<comment type="caution">
    <text evidence="1">The sequence shown here is derived from an EMBL/GenBank/DDBJ whole genome shotgun (WGS) entry which is preliminary data.</text>
</comment>
<sequence length="67" mass="7048">MTEAVEAAAAAGRQATTSAEAAALLGLPRAMESVPRNDCGFEIGCGTMIRESWLMSYGSGDPERLDR</sequence>